<dbReference type="EMBL" id="JAHRHJ020000009">
    <property type="protein sequence ID" value="KAH9301976.1"/>
    <property type="molecule type" value="Genomic_DNA"/>
</dbReference>
<reference evidence="1 2" key="1">
    <citation type="journal article" date="2021" name="Nat. Plants">
        <title>The Taxus genome provides insights into paclitaxel biosynthesis.</title>
        <authorList>
            <person name="Xiong X."/>
            <person name="Gou J."/>
            <person name="Liao Q."/>
            <person name="Li Y."/>
            <person name="Zhou Q."/>
            <person name="Bi G."/>
            <person name="Li C."/>
            <person name="Du R."/>
            <person name="Wang X."/>
            <person name="Sun T."/>
            <person name="Guo L."/>
            <person name="Liang H."/>
            <person name="Lu P."/>
            <person name="Wu Y."/>
            <person name="Zhang Z."/>
            <person name="Ro D.K."/>
            <person name="Shang Y."/>
            <person name="Huang S."/>
            <person name="Yan J."/>
        </authorList>
    </citation>
    <scope>NUCLEOTIDE SEQUENCE [LARGE SCALE GENOMIC DNA]</scope>
    <source>
        <strain evidence="1">Ta-2019</strain>
    </source>
</reference>
<name>A0AA38FHI1_TAXCH</name>
<proteinExistence type="predicted"/>
<dbReference type="Proteomes" id="UP000824469">
    <property type="component" value="Unassembled WGS sequence"/>
</dbReference>
<keyword evidence="2" id="KW-1185">Reference proteome</keyword>
<sequence length="64" mass="6736">MGKDDDVDEGKDGLVCDDLMGSLDFVLVLEEDEEGCVVVVVLVDGDVVGLVSVLIVEVVGVLEE</sequence>
<organism evidence="1 2">
    <name type="scientific">Taxus chinensis</name>
    <name type="common">Chinese yew</name>
    <name type="synonym">Taxus wallichiana var. chinensis</name>
    <dbReference type="NCBI Taxonomy" id="29808"/>
    <lineage>
        <taxon>Eukaryota</taxon>
        <taxon>Viridiplantae</taxon>
        <taxon>Streptophyta</taxon>
        <taxon>Embryophyta</taxon>
        <taxon>Tracheophyta</taxon>
        <taxon>Spermatophyta</taxon>
        <taxon>Pinopsida</taxon>
        <taxon>Pinidae</taxon>
        <taxon>Conifers II</taxon>
        <taxon>Cupressales</taxon>
        <taxon>Taxaceae</taxon>
        <taxon>Taxus</taxon>
    </lineage>
</organism>
<dbReference type="AlphaFoldDB" id="A0AA38FHI1"/>
<feature type="non-terminal residue" evidence="1">
    <location>
        <position position="64"/>
    </location>
</feature>
<accession>A0AA38FHI1</accession>
<evidence type="ECO:0000313" key="1">
    <source>
        <dbReference type="EMBL" id="KAH9301976.1"/>
    </source>
</evidence>
<evidence type="ECO:0000313" key="2">
    <source>
        <dbReference type="Proteomes" id="UP000824469"/>
    </source>
</evidence>
<gene>
    <name evidence="1" type="ORF">KI387_013559</name>
</gene>
<protein>
    <submittedName>
        <fullName evidence="1">Uncharacterized protein</fullName>
    </submittedName>
</protein>
<comment type="caution">
    <text evidence="1">The sequence shown here is derived from an EMBL/GenBank/DDBJ whole genome shotgun (WGS) entry which is preliminary data.</text>
</comment>